<reference evidence="13" key="1">
    <citation type="submission" date="2016-10" db="EMBL/GenBank/DDBJ databases">
        <title>High microdiversification within the ubiquitous acI lineage of Actinobacteria.</title>
        <authorList>
            <person name="Neuenschwander S.M."/>
            <person name="Salcher M."/>
            <person name="Ghai R."/>
            <person name="Pernthaler J."/>
        </authorList>
    </citation>
    <scope>NUCLEOTIDE SEQUENCE [LARGE SCALE GENOMIC DNA]</scope>
</reference>
<dbReference type="OrthoDB" id="117402at2"/>
<evidence type="ECO:0000256" key="4">
    <source>
        <dbReference type="ARBA" id="ARBA00022475"/>
    </source>
</evidence>
<feature type="transmembrane region" description="Helical" evidence="11">
    <location>
        <begin position="246"/>
        <end position="266"/>
    </location>
</feature>
<keyword evidence="6 11" id="KW-1133">Transmembrane helix</keyword>
<evidence type="ECO:0000256" key="5">
    <source>
        <dbReference type="ARBA" id="ARBA00022692"/>
    </source>
</evidence>
<keyword evidence="3" id="KW-0050">Antiport</keyword>
<protein>
    <submittedName>
        <fullName evidence="12">Na+:H+ antiporter, NhaA family</fullName>
    </submittedName>
</protein>
<keyword evidence="10" id="KW-0739">Sodium transport</keyword>
<dbReference type="PANTHER" id="PTHR30341">
    <property type="entry name" value="SODIUM ION/PROTON ANTIPORTER NHAA-RELATED"/>
    <property type="match status" value="1"/>
</dbReference>
<feature type="transmembrane region" description="Helical" evidence="11">
    <location>
        <begin position="33"/>
        <end position="52"/>
    </location>
</feature>
<dbReference type="AlphaFoldDB" id="A0A249JX09"/>
<keyword evidence="4" id="KW-1003">Cell membrane</keyword>
<evidence type="ECO:0000313" key="13">
    <source>
        <dbReference type="Proteomes" id="UP000217153"/>
    </source>
</evidence>
<keyword evidence="9 11" id="KW-0472">Membrane</keyword>
<keyword evidence="7" id="KW-0915">Sodium</keyword>
<evidence type="ECO:0000256" key="1">
    <source>
        <dbReference type="ARBA" id="ARBA00004429"/>
    </source>
</evidence>
<keyword evidence="2" id="KW-0813">Transport</keyword>
<dbReference type="GO" id="GO:0005886">
    <property type="term" value="C:plasma membrane"/>
    <property type="evidence" value="ECO:0007669"/>
    <property type="project" value="UniProtKB-SubCell"/>
</dbReference>
<dbReference type="Gene3D" id="1.20.1530.10">
    <property type="entry name" value="Na+/H+ antiporter like domain"/>
    <property type="match status" value="2"/>
</dbReference>
<dbReference type="KEGG" id="abam:B1s21122_01650"/>
<evidence type="ECO:0000313" key="12">
    <source>
        <dbReference type="EMBL" id="ASY09061.1"/>
    </source>
</evidence>
<dbReference type="Pfam" id="PF06965">
    <property type="entry name" value="Na_H_antiport_1"/>
    <property type="match status" value="2"/>
</dbReference>
<proteinExistence type="predicted"/>
<organism evidence="12 13">
    <name type="scientific">Candidatus Nanopelagicus limnae</name>
    <dbReference type="NCBI Taxonomy" id="1884634"/>
    <lineage>
        <taxon>Bacteria</taxon>
        <taxon>Bacillati</taxon>
        <taxon>Actinomycetota</taxon>
        <taxon>Actinomycetes</taxon>
        <taxon>Candidatus Nanopelagicales</taxon>
        <taxon>Candidatus Nanopelagicaceae</taxon>
        <taxon>Candidatus Nanopelagicus</taxon>
    </lineage>
</organism>
<feature type="transmembrane region" description="Helical" evidence="11">
    <location>
        <begin position="211"/>
        <end position="234"/>
    </location>
</feature>
<dbReference type="Proteomes" id="UP000217153">
    <property type="component" value="Chromosome"/>
</dbReference>
<feature type="transmembrane region" description="Helical" evidence="11">
    <location>
        <begin position="143"/>
        <end position="159"/>
    </location>
</feature>
<dbReference type="RefSeq" id="WP_095680364.1">
    <property type="nucleotide sequence ID" value="NZ_CP016768.2"/>
</dbReference>
<dbReference type="InterPro" id="IPR004670">
    <property type="entry name" value="NhaA"/>
</dbReference>
<keyword evidence="13" id="KW-1185">Reference proteome</keyword>
<keyword evidence="5 11" id="KW-0812">Transmembrane</keyword>
<evidence type="ECO:0000256" key="6">
    <source>
        <dbReference type="ARBA" id="ARBA00022989"/>
    </source>
</evidence>
<dbReference type="GO" id="GO:0015385">
    <property type="term" value="F:sodium:proton antiporter activity"/>
    <property type="evidence" value="ECO:0007669"/>
    <property type="project" value="TreeGrafter"/>
</dbReference>
<comment type="subcellular location">
    <subcellularLocation>
        <location evidence="1">Cell inner membrane</location>
        <topology evidence="1">Multi-pass membrane protein</topology>
    </subcellularLocation>
</comment>
<gene>
    <name evidence="12" type="ORF">B1s21122_01650</name>
</gene>
<evidence type="ECO:0000256" key="11">
    <source>
        <dbReference type="SAM" id="Phobius"/>
    </source>
</evidence>
<sequence length="272" mass="28803">MELEFFAHSEVLAPFFFLIGMQLRNEISHPKEILLPTLAALGGMLFPALIFISLNSDPVIAQGWPLVMPTDIALVMLVVLALGKRASVSLKTFLLALAVADDLLSIIVLGVKYTGALKATEVLASIGAVLLGALIGKAPLEKYFIKFVNFVILPIYVFANVYPTLTADLELQSDLGNSIIIARVVGKIVGITLFGLVGAKLFKSHLLVGKLELVGGSALAGMGLAVSIMIANLSYTSDILLNQAKVGLLVAALLSAVIGSLILIIGSRRVRN</sequence>
<feature type="transmembrane region" description="Helical" evidence="11">
    <location>
        <begin position="119"/>
        <end position="136"/>
    </location>
</feature>
<feature type="transmembrane region" description="Helical" evidence="11">
    <location>
        <begin position="179"/>
        <end position="199"/>
    </location>
</feature>
<dbReference type="PANTHER" id="PTHR30341:SF0">
    <property type="entry name" value="NA(+)_H(+) ANTIPORTER NHAA"/>
    <property type="match status" value="1"/>
</dbReference>
<name>A0A249JX09_9ACTN</name>
<feature type="transmembrane region" description="Helical" evidence="11">
    <location>
        <begin position="64"/>
        <end position="82"/>
    </location>
</feature>
<evidence type="ECO:0000256" key="8">
    <source>
        <dbReference type="ARBA" id="ARBA00023065"/>
    </source>
</evidence>
<evidence type="ECO:0000256" key="9">
    <source>
        <dbReference type="ARBA" id="ARBA00023136"/>
    </source>
</evidence>
<dbReference type="EMBL" id="CP016768">
    <property type="protein sequence ID" value="ASY09061.1"/>
    <property type="molecule type" value="Genomic_DNA"/>
</dbReference>
<evidence type="ECO:0000256" key="7">
    <source>
        <dbReference type="ARBA" id="ARBA00023053"/>
    </source>
</evidence>
<feature type="transmembrane region" description="Helical" evidence="11">
    <location>
        <begin position="6"/>
        <end position="21"/>
    </location>
</feature>
<evidence type="ECO:0000256" key="3">
    <source>
        <dbReference type="ARBA" id="ARBA00022449"/>
    </source>
</evidence>
<dbReference type="InterPro" id="IPR023171">
    <property type="entry name" value="Na/H_antiporter_dom_sf"/>
</dbReference>
<evidence type="ECO:0000256" key="2">
    <source>
        <dbReference type="ARBA" id="ARBA00022448"/>
    </source>
</evidence>
<feature type="transmembrane region" description="Helical" evidence="11">
    <location>
        <begin position="94"/>
        <end position="113"/>
    </location>
</feature>
<evidence type="ECO:0000256" key="10">
    <source>
        <dbReference type="ARBA" id="ARBA00023201"/>
    </source>
</evidence>
<dbReference type="GO" id="GO:0006885">
    <property type="term" value="P:regulation of pH"/>
    <property type="evidence" value="ECO:0007669"/>
    <property type="project" value="InterPro"/>
</dbReference>
<keyword evidence="8" id="KW-0406">Ion transport</keyword>
<accession>A0A249JX09</accession>